<dbReference type="PANTHER" id="PTHR42909">
    <property type="entry name" value="ZGC:136858"/>
    <property type="match status" value="1"/>
</dbReference>
<dbReference type="Pfam" id="PF00294">
    <property type="entry name" value="PfkB"/>
    <property type="match status" value="1"/>
</dbReference>
<dbReference type="Proteomes" id="UP000324222">
    <property type="component" value="Unassembled WGS sequence"/>
</dbReference>
<proteinExistence type="predicted"/>
<dbReference type="Gene3D" id="3.40.1190.20">
    <property type="match status" value="1"/>
</dbReference>
<dbReference type="GO" id="GO:0016798">
    <property type="term" value="F:hydrolase activity, acting on glycosyl bonds"/>
    <property type="evidence" value="ECO:0007669"/>
    <property type="project" value="TreeGrafter"/>
</dbReference>
<dbReference type="SUPFAM" id="SSF53613">
    <property type="entry name" value="Ribokinase-like"/>
    <property type="match status" value="1"/>
</dbReference>
<feature type="region of interest" description="Disordered" evidence="2">
    <location>
        <begin position="1"/>
        <end position="44"/>
    </location>
</feature>
<dbReference type="InterPro" id="IPR011611">
    <property type="entry name" value="PfkB_dom"/>
</dbReference>
<reference evidence="4 5" key="1">
    <citation type="submission" date="2019-05" db="EMBL/GenBank/DDBJ databases">
        <title>Another draft genome of Portunus trituberculatus and its Hox gene families provides insights of decapod evolution.</title>
        <authorList>
            <person name="Jeong J.-H."/>
            <person name="Song I."/>
            <person name="Kim S."/>
            <person name="Choi T."/>
            <person name="Kim D."/>
            <person name="Ryu S."/>
            <person name="Kim W."/>
        </authorList>
    </citation>
    <scope>NUCLEOTIDE SEQUENCE [LARGE SCALE GENOMIC DNA]</scope>
    <source>
        <tissue evidence="4">Muscle</tissue>
    </source>
</reference>
<dbReference type="OrthoDB" id="198885at2759"/>
<keyword evidence="1" id="KW-0479">Metal-binding</keyword>
<evidence type="ECO:0000313" key="4">
    <source>
        <dbReference type="EMBL" id="MPC21578.1"/>
    </source>
</evidence>
<dbReference type="GO" id="GO:0006796">
    <property type="term" value="P:phosphate-containing compound metabolic process"/>
    <property type="evidence" value="ECO:0007669"/>
    <property type="project" value="UniProtKB-ARBA"/>
</dbReference>
<dbReference type="InterPro" id="IPR029056">
    <property type="entry name" value="Ribokinase-like"/>
</dbReference>
<evidence type="ECO:0000259" key="3">
    <source>
        <dbReference type="Pfam" id="PF00294"/>
    </source>
</evidence>
<dbReference type="AlphaFoldDB" id="A0A5B7DJK7"/>
<dbReference type="PANTHER" id="PTHR42909:SF1">
    <property type="entry name" value="CARBOHYDRATE KINASE PFKB DOMAIN-CONTAINING PROTEIN"/>
    <property type="match status" value="1"/>
</dbReference>
<name>A0A5B7DJK7_PORTR</name>
<evidence type="ECO:0000256" key="1">
    <source>
        <dbReference type="ARBA" id="ARBA00022723"/>
    </source>
</evidence>
<dbReference type="GO" id="GO:0046872">
    <property type="term" value="F:metal ion binding"/>
    <property type="evidence" value="ECO:0007669"/>
    <property type="project" value="UniProtKB-KW"/>
</dbReference>
<evidence type="ECO:0000313" key="5">
    <source>
        <dbReference type="Proteomes" id="UP000324222"/>
    </source>
</evidence>
<dbReference type="GO" id="GO:0005737">
    <property type="term" value="C:cytoplasm"/>
    <property type="evidence" value="ECO:0007669"/>
    <property type="project" value="TreeGrafter"/>
</dbReference>
<accession>A0A5B7DJK7</accession>
<feature type="domain" description="Carbohydrate kinase PfkB" evidence="3">
    <location>
        <begin position="44"/>
        <end position="90"/>
    </location>
</feature>
<organism evidence="4 5">
    <name type="scientific">Portunus trituberculatus</name>
    <name type="common">Swimming crab</name>
    <name type="synonym">Neptunus trituberculatus</name>
    <dbReference type="NCBI Taxonomy" id="210409"/>
    <lineage>
        <taxon>Eukaryota</taxon>
        <taxon>Metazoa</taxon>
        <taxon>Ecdysozoa</taxon>
        <taxon>Arthropoda</taxon>
        <taxon>Crustacea</taxon>
        <taxon>Multicrustacea</taxon>
        <taxon>Malacostraca</taxon>
        <taxon>Eumalacostraca</taxon>
        <taxon>Eucarida</taxon>
        <taxon>Decapoda</taxon>
        <taxon>Pleocyemata</taxon>
        <taxon>Brachyura</taxon>
        <taxon>Eubrachyura</taxon>
        <taxon>Portunoidea</taxon>
        <taxon>Portunidae</taxon>
        <taxon>Portuninae</taxon>
        <taxon>Portunus</taxon>
    </lineage>
</organism>
<dbReference type="GO" id="GO:0004730">
    <property type="term" value="F:pseudouridylate synthase activity"/>
    <property type="evidence" value="ECO:0007669"/>
    <property type="project" value="TreeGrafter"/>
</dbReference>
<dbReference type="EMBL" id="VSRR010000991">
    <property type="protein sequence ID" value="MPC21578.1"/>
    <property type="molecule type" value="Genomic_DNA"/>
</dbReference>
<sequence length="183" mass="19889">MVGSVHAHSTARPAGPGSHEELAGEMGGRQCGGPSDSGLFTGRTHSGTVTQSYGGVGRNLADALVRLGCHPFLVSAVGSDSHASALTAHNPKLIHQFEDELRRAPLVLMDGNLSQRTINYTLDLCSEAGVPGKIRDWVLGRELSHYEENIIQKFVVRDQFQALLWKDMTSYAMRRIDDGNPHE</sequence>
<gene>
    <name evidence="4" type="ORF">E2C01_014566</name>
</gene>
<evidence type="ECO:0000256" key="2">
    <source>
        <dbReference type="SAM" id="MobiDB-lite"/>
    </source>
</evidence>
<keyword evidence="5" id="KW-1185">Reference proteome</keyword>
<comment type="caution">
    <text evidence="4">The sequence shown here is derived from an EMBL/GenBank/DDBJ whole genome shotgun (WGS) entry which is preliminary data.</text>
</comment>
<protein>
    <recommendedName>
        <fullName evidence="3">Carbohydrate kinase PfkB domain-containing protein</fullName>
    </recommendedName>
</protein>